<dbReference type="PANTHER" id="PTHR30349">
    <property type="entry name" value="PHAGE INTEGRASE-RELATED"/>
    <property type="match status" value="1"/>
</dbReference>
<dbReference type="Gene3D" id="1.10.443.10">
    <property type="entry name" value="Intergrase catalytic core"/>
    <property type="match status" value="1"/>
</dbReference>
<dbReference type="PROSITE" id="PS51898">
    <property type="entry name" value="TYR_RECOMBINASE"/>
    <property type="match status" value="1"/>
</dbReference>
<organism evidence="7 8">
    <name type="scientific">Pseudokineococcus marinus</name>
    <dbReference type="NCBI Taxonomy" id="351215"/>
    <lineage>
        <taxon>Bacteria</taxon>
        <taxon>Bacillati</taxon>
        <taxon>Actinomycetota</taxon>
        <taxon>Actinomycetes</taxon>
        <taxon>Kineosporiales</taxon>
        <taxon>Kineosporiaceae</taxon>
        <taxon>Pseudokineococcus</taxon>
    </lineage>
</organism>
<protein>
    <submittedName>
        <fullName evidence="7">Tyrosine-type recombinase/integrase</fullName>
    </submittedName>
</protein>
<dbReference type="InterPro" id="IPR050090">
    <property type="entry name" value="Tyrosine_recombinase_XerCD"/>
</dbReference>
<dbReference type="Pfam" id="PF00589">
    <property type="entry name" value="Phage_integrase"/>
    <property type="match status" value="1"/>
</dbReference>
<feature type="domain" description="Tyr recombinase" evidence="5">
    <location>
        <begin position="104"/>
        <end position="273"/>
    </location>
</feature>
<keyword evidence="8" id="KW-1185">Reference proteome</keyword>
<accession>A0A849BKJ8</accession>
<dbReference type="GO" id="GO:0006310">
    <property type="term" value="P:DNA recombination"/>
    <property type="evidence" value="ECO:0007669"/>
    <property type="project" value="UniProtKB-KW"/>
</dbReference>
<dbReference type="PANTHER" id="PTHR30349:SF64">
    <property type="entry name" value="PROPHAGE INTEGRASE INTD-RELATED"/>
    <property type="match status" value="1"/>
</dbReference>
<evidence type="ECO:0000256" key="2">
    <source>
        <dbReference type="ARBA" id="ARBA00023125"/>
    </source>
</evidence>
<evidence type="ECO:0000256" key="4">
    <source>
        <dbReference type="PROSITE-ProRule" id="PRU01248"/>
    </source>
</evidence>
<dbReference type="InterPro" id="IPR002104">
    <property type="entry name" value="Integrase_catalytic"/>
</dbReference>
<dbReference type="InterPro" id="IPR044068">
    <property type="entry name" value="CB"/>
</dbReference>
<dbReference type="Gene3D" id="1.10.150.130">
    <property type="match status" value="1"/>
</dbReference>
<reference evidence="7 8" key="1">
    <citation type="submission" date="2020-05" db="EMBL/GenBank/DDBJ databases">
        <title>MicrobeNet Type strains.</title>
        <authorList>
            <person name="Nicholson A.C."/>
        </authorList>
    </citation>
    <scope>NUCLEOTIDE SEQUENCE [LARGE SCALE GENOMIC DNA]</scope>
    <source>
        <strain evidence="7 8">JCM 14547</strain>
    </source>
</reference>
<feature type="domain" description="Core-binding (CB)" evidence="6">
    <location>
        <begin position="8"/>
        <end position="87"/>
    </location>
</feature>
<evidence type="ECO:0000256" key="1">
    <source>
        <dbReference type="ARBA" id="ARBA00008857"/>
    </source>
</evidence>
<dbReference type="CDD" id="cd00397">
    <property type="entry name" value="DNA_BRE_C"/>
    <property type="match status" value="1"/>
</dbReference>
<dbReference type="GO" id="GO:0015074">
    <property type="term" value="P:DNA integration"/>
    <property type="evidence" value="ECO:0007669"/>
    <property type="project" value="InterPro"/>
</dbReference>
<dbReference type="SUPFAM" id="SSF56349">
    <property type="entry name" value="DNA breaking-rejoining enzymes"/>
    <property type="match status" value="1"/>
</dbReference>
<gene>
    <name evidence="7" type="ORF">HLB09_00660</name>
</gene>
<evidence type="ECO:0000313" key="8">
    <source>
        <dbReference type="Proteomes" id="UP000555552"/>
    </source>
</evidence>
<dbReference type="InterPro" id="IPR010998">
    <property type="entry name" value="Integrase_recombinase_N"/>
</dbReference>
<dbReference type="EMBL" id="JABEMA010000004">
    <property type="protein sequence ID" value="NNH21617.1"/>
    <property type="molecule type" value="Genomic_DNA"/>
</dbReference>
<evidence type="ECO:0000313" key="7">
    <source>
        <dbReference type="EMBL" id="NNH21617.1"/>
    </source>
</evidence>
<dbReference type="RefSeq" id="WP_171201486.1">
    <property type="nucleotide sequence ID" value="NZ_BAAANP010000006.1"/>
</dbReference>
<evidence type="ECO:0000259" key="5">
    <source>
        <dbReference type="PROSITE" id="PS51898"/>
    </source>
</evidence>
<comment type="similarity">
    <text evidence="1">Belongs to the 'phage' integrase family.</text>
</comment>
<proteinExistence type="inferred from homology"/>
<evidence type="ECO:0000259" key="6">
    <source>
        <dbReference type="PROSITE" id="PS51900"/>
    </source>
</evidence>
<dbReference type="InterPro" id="IPR011010">
    <property type="entry name" value="DNA_brk_join_enz"/>
</dbReference>
<dbReference type="AlphaFoldDB" id="A0A849BKJ8"/>
<evidence type="ECO:0000256" key="3">
    <source>
        <dbReference type="ARBA" id="ARBA00023172"/>
    </source>
</evidence>
<dbReference type="GO" id="GO:0003677">
    <property type="term" value="F:DNA binding"/>
    <property type="evidence" value="ECO:0007669"/>
    <property type="project" value="UniProtKB-UniRule"/>
</dbReference>
<dbReference type="InterPro" id="IPR013762">
    <property type="entry name" value="Integrase-like_cat_sf"/>
</dbReference>
<sequence length="292" mass="32707">MGELTVTTAWQQQLDEWDRWLTVAGRPSTTRGLRTYHLRRLAHRYRDRAPFDLTHDDLVGWMAEHEWGPSTLRSVRASLRGFYGWAVRTRLLEDDPTTALPIVKAPRRTPRPTPDDVLLDALERAPLRERLMLVIAHRTGLRAGEVARVRREDVVPGVAGASLHVRGKGARERLVPLDDELARILRLMPAGWVFPSSTRPGEHLTAHTVSRLMSDALGPGWTAHTLRHRYASLAYSVERDLRAVQELLGHAQVTTTQVYTLVPDEARRRAAAGAGVIGGHGGERWSVLRPAA</sequence>
<keyword evidence="3" id="KW-0233">DNA recombination</keyword>
<dbReference type="PROSITE" id="PS51900">
    <property type="entry name" value="CB"/>
    <property type="match status" value="1"/>
</dbReference>
<dbReference type="Proteomes" id="UP000555552">
    <property type="component" value="Unassembled WGS sequence"/>
</dbReference>
<keyword evidence="2 4" id="KW-0238">DNA-binding</keyword>
<name>A0A849BKJ8_9ACTN</name>
<comment type="caution">
    <text evidence="7">The sequence shown here is derived from an EMBL/GenBank/DDBJ whole genome shotgun (WGS) entry which is preliminary data.</text>
</comment>